<reference evidence="8 10" key="2">
    <citation type="journal article" date="2017" name="Infect. Genet. Evol.">
        <title>The new phylogeny of the genus Mycobacterium: The old and the news.</title>
        <authorList>
            <person name="Tortoli E."/>
            <person name="Fedrizzi T."/>
            <person name="Meehan C.J."/>
            <person name="Trovato A."/>
            <person name="Grottola A."/>
            <person name="Giacobazzi E."/>
            <person name="Serpini G.F."/>
            <person name="Tagliazucchi S."/>
            <person name="Fabio A."/>
            <person name="Bettua C."/>
            <person name="Bertorelli R."/>
            <person name="Frascaro F."/>
            <person name="De Sanctis V."/>
            <person name="Pecorari M."/>
            <person name="Jousson O."/>
            <person name="Segata N."/>
            <person name="Cirillo D.M."/>
        </authorList>
    </citation>
    <scope>NUCLEOTIDE SEQUENCE [LARGE SCALE GENOMIC DNA]</scope>
    <source>
        <strain evidence="8 10">NCTC 12882</strain>
    </source>
</reference>
<evidence type="ECO:0000313" key="7">
    <source>
        <dbReference type="EMBL" id="ORV08597.1"/>
    </source>
</evidence>
<dbReference type="AlphaFoldDB" id="A0A1X1RLL2"/>
<comment type="caution">
    <text evidence="7">The sequence shown here is derived from an EMBL/GenBank/DDBJ whole genome shotgun (WGS) entry which is preliminary data.</text>
</comment>
<evidence type="ECO:0000256" key="1">
    <source>
        <dbReference type="ARBA" id="ARBA00004651"/>
    </source>
</evidence>
<dbReference type="Pfam" id="PF03626">
    <property type="entry name" value="COX4_pro"/>
    <property type="match status" value="1"/>
</dbReference>
<evidence type="ECO:0000256" key="6">
    <source>
        <dbReference type="SAM" id="Phobius"/>
    </source>
</evidence>
<keyword evidence="2" id="KW-1003">Cell membrane</keyword>
<evidence type="ECO:0000256" key="3">
    <source>
        <dbReference type="ARBA" id="ARBA00022692"/>
    </source>
</evidence>
<evidence type="ECO:0000256" key="5">
    <source>
        <dbReference type="ARBA" id="ARBA00023136"/>
    </source>
</evidence>
<keyword evidence="9" id="KW-1185">Reference proteome</keyword>
<dbReference type="EMBL" id="LQOM01000044">
    <property type="protein sequence ID" value="ORV08597.1"/>
    <property type="molecule type" value="Genomic_DNA"/>
</dbReference>
<accession>A0A1X1RLL2</accession>
<name>A0A1X1RLL2_MYCCE</name>
<keyword evidence="5 6" id="KW-0472">Membrane</keyword>
<dbReference type="Proteomes" id="UP000193907">
    <property type="component" value="Unassembled WGS sequence"/>
</dbReference>
<comment type="subcellular location">
    <subcellularLocation>
        <location evidence="1">Cell membrane</location>
        <topology evidence="1">Multi-pass membrane protein</topology>
    </subcellularLocation>
</comment>
<evidence type="ECO:0000256" key="4">
    <source>
        <dbReference type="ARBA" id="ARBA00022989"/>
    </source>
</evidence>
<evidence type="ECO:0000256" key="2">
    <source>
        <dbReference type="ARBA" id="ARBA00022475"/>
    </source>
</evidence>
<evidence type="ECO:0000313" key="9">
    <source>
        <dbReference type="Proteomes" id="UP000193907"/>
    </source>
</evidence>
<organism evidence="7 9">
    <name type="scientific">Mycobacterium celatum</name>
    <dbReference type="NCBI Taxonomy" id="28045"/>
    <lineage>
        <taxon>Bacteria</taxon>
        <taxon>Bacillati</taxon>
        <taxon>Actinomycetota</taxon>
        <taxon>Actinomycetes</taxon>
        <taxon>Mycobacteriales</taxon>
        <taxon>Mycobacteriaceae</taxon>
        <taxon>Mycobacterium</taxon>
    </lineage>
</organism>
<evidence type="ECO:0000313" key="10">
    <source>
        <dbReference type="Proteomes" id="UP000230971"/>
    </source>
</evidence>
<dbReference type="OrthoDB" id="8595054at2"/>
<feature type="transmembrane region" description="Helical" evidence="6">
    <location>
        <begin position="67"/>
        <end position="88"/>
    </location>
</feature>
<dbReference type="InterPro" id="IPR005171">
    <property type="entry name" value="Cyt_c_oxidase_su4_prok"/>
</dbReference>
<protein>
    <submittedName>
        <fullName evidence="7">Prokaryotic cytochrome C oxidase subunit IV family protein</fullName>
    </submittedName>
</protein>
<gene>
    <name evidence="7" type="ORF">AWB95_18845</name>
    <name evidence="8" type="ORF">CQY23_13925</name>
</gene>
<evidence type="ECO:0000313" key="8">
    <source>
        <dbReference type="EMBL" id="PIB78356.1"/>
    </source>
</evidence>
<feature type="transmembrane region" description="Helical" evidence="6">
    <location>
        <begin position="7"/>
        <end position="25"/>
    </location>
</feature>
<dbReference type="Proteomes" id="UP000230971">
    <property type="component" value="Unassembled WGS sequence"/>
</dbReference>
<feature type="transmembrane region" description="Helical" evidence="6">
    <location>
        <begin position="31"/>
        <end position="55"/>
    </location>
</feature>
<dbReference type="EMBL" id="PDKV01000016">
    <property type="protein sequence ID" value="PIB78356.1"/>
    <property type="molecule type" value="Genomic_DNA"/>
</dbReference>
<dbReference type="GO" id="GO:0005886">
    <property type="term" value="C:plasma membrane"/>
    <property type="evidence" value="ECO:0007669"/>
    <property type="project" value="UniProtKB-SubCell"/>
</dbReference>
<keyword evidence="3 6" id="KW-0812">Transmembrane</keyword>
<reference evidence="7 9" key="1">
    <citation type="submission" date="2016-01" db="EMBL/GenBank/DDBJ databases">
        <title>The new phylogeny of the genus Mycobacterium.</title>
        <authorList>
            <person name="Tarcisio F."/>
            <person name="Conor M."/>
            <person name="Antonella G."/>
            <person name="Elisabetta G."/>
            <person name="Giulia F.S."/>
            <person name="Sara T."/>
            <person name="Anna F."/>
            <person name="Clotilde B."/>
            <person name="Roberto B."/>
            <person name="Veronica D.S."/>
            <person name="Fabio R."/>
            <person name="Monica P."/>
            <person name="Olivier J."/>
            <person name="Enrico T."/>
            <person name="Nicola S."/>
        </authorList>
    </citation>
    <scope>NUCLEOTIDE SEQUENCE [LARGE SCALE GENOMIC DNA]</scope>
    <source>
        <strain evidence="7 9">DSM 44243</strain>
    </source>
</reference>
<keyword evidence="4 6" id="KW-1133">Transmembrane helix</keyword>
<sequence>MSTTVRLTSVWLILSAITIAAWWLAPGHAHAAAGASVPITIAVLAMALIKVRLVIQQFMEVRTAPGWLRLFTDAWLVVLWGTVLAIYLW</sequence>
<dbReference type="STRING" id="28045.AWB95_18845"/>
<proteinExistence type="predicted"/>